<organism evidence="3 4">
    <name type="scientific">Eumeta variegata</name>
    <name type="common">Bagworm moth</name>
    <name type="synonym">Eumeta japonica</name>
    <dbReference type="NCBI Taxonomy" id="151549"/>
    <lineage>
        <taxon>Eukaryota</taxon>
        <taxon>Metazoa</taxon>
        <taxon>Ecdysozoa</taxon>
        <taxon>Arthropoda</taxon>
        <taxon>Hexapoda</taxon>
        <taxon>Insecta</taxon>
        <taxon>Pterygota</taxon>
        <taxon>Neoptera</taxon>
        <taxon>Endopterygota</taxon>
        <taxon>Lepidoptera</taxon>
        <taxon>Glossata</taxon>
        <taxon>Ditrysia</taxon>
        <taxon>Tineoidea</taxon>
        <taxon>Psychidae</taxon>
        <taxon>Oiketicinae</taxon>
        <taxon>Eumeta</taxon>
    </lineage>
</organism>
<dbReference type="Gene3D" id="3.30.70.270">
    <property type="match status" value="1"/>
</dbReference>
<dbReference type="InterPro" id="IPR043128">
    <property type="entry name" value="Rev_trsase/Diguanyl_cyclase"/>
</dbReference>
<evidence type="ECO:0000256" key="1">
    <source>
        <dbReference type="ARBA" id="ARBA00023268"/>
    </source>
</evidence>
<dbReference type="STRING" id="151549.A0A4C1SQY1"/>
<reference evidence="3 4" key="1">
    <citation type="journal article" date="2019" name="Commun. Biol.">
        <title>The bagworm genome reveals a unique fibroin gene that provides high tensile strength.</title>
        <authorList>
            <person name="Kono N."/>
            <person name="Nakamura H."/>
            <person name="Ohtoshi R."/>
            <person name="Tomita M."/>
            <person name="Numata K."/>
            <person name="Arakawa K."/>
        </authorList>
    </citation>
    <scope>NUCLEOTIDE SEQUENCE [LARGE SCALE GENOMIC DNA]</scope>
</reference>
<keyword evidence="1" id="KW-0511">Multifunctional enzyme</keyword>
<comment type="caution">
    <text evidence="3">The sequence shown here is derived from an EMBL/GenBank/DDBJ whole genome shotgun (WGS) entry which is preliminary data.</text>
</comment>
<evidence type="ECO:0000313" key="3">
    <source>
        <dbReference type="EMBL" id="GBP04326.1"/>
    </source>
</evidence>
<sequence>MAELASPITRLLKNSKFVWSRECEVALEKIKQNITSPPILIYPDFSKPFRATTDASNEALGAVLSQLRDDRDHPIAFASRTLGATEHSSLGSGISYQSTILTSRISRARPI</sequence>
<dbReference type="PANTHER" id="PTHR37984:SF5">
    <property type="entry name" value="PROTEIN NYNRIN-LIKE"/>
    <property type="match status" value="1"/>
</dbReference>
<dbReference type="GO" id="GO:0071897">
    <property type="term" value="P:DNA biosynthetic process"/>
    <property type="evidence" value="ECO:0007669"/>
    <property type="project" value="UniProtKB-ARBA"/>
</dbReference>
<keyword evidence="4" id="KW-1185">Reference proteome</keyword>
<evidence type="ECO:0000259" key="2">
    <source>
        <dbReference type="Pfam" id="PF17919"/>
    </source>
</evidence>
<proteinExistence type="predicted"/>
<protein>
    <submittedName>
        <fullName evidence="3">Retrovirus-related Pol polyprotein from transposon 412</fullName>
    </submittedName>
</protein>
<dbReference type="InterPro" id="IPR041577">
    <property type="entry name" value="RT_RNaseH_2"/>
</dbReference>
<dbReference type="AlphaFoldDB" id="A0A4C1SQY1"/>
<evidence type="ECO:0000313" key="4">
    <source>
        <dbReference type="Proteomes" id="UP000299102"/>
    </source>
</evidence>
<dbReference type="GO" id="GO:0003824">
    <property type="term" value="F:catalytic activity"/>
    <property type="evidence" value="ECO:0007669"/>
    <property type="project" value="UniProtKB-KW"/>
</dbReference>
<dbReference type="PANTHER" id="PTHR37984">
    <property type="entry name" value="PROTEIN CBG26694"/>
    <property type="match status" value="1"/>
</dbReference>
<feature type="domain" description="Reverse transcriptase/retrotransposon-derived protein RNase H-like" evidence="2">
    <location>
        <begin position="19"/>
        <end position="87"/>
    </location>
</feature>
<dbReference type="InterPro" id="IPR050951">
    <property type="entry name" value="Retrovirus_Pol_polyprotein"/>
</dbReference>
<dbReference type="OrthoDB" id="425619at2759"/>
<dbReference type="EMBL" id="BGZK01003756">
    <property type="protein sequence ID" value="GBP04326.1"/>
    <property type="molecule type" value="Genomic_DNA"/>
</dbReference>
<dbReference type="SUPFAM" id="SSF56672">
    <property type="entry name" value="DNA/RNA polymerases"/>
    <property type="match status" value="1"/>
</dbReference>
<accession>A0A4C1SQY1</accession>
<gene>
    <name evidence="3" type="primary">POL</name>
    <name evidence="3" type="ORF">EVAR_68157_1</name>
</gene>
<dbReference type="InterPro" id="IPR043502">
    <property type="entry name" value="DNA/RNA_pol_sf"/>
</dbReference>
<dbReference type="Pfam" id="PF17919">
    <property type="entry name" value="RT_RNaseH_2"/>
    <property type="match status" value="1"/>
</dbReference>
<dbReference type="Proteomes" id="UP000299102">
    <property type="component" value="Unassembled WGS sequence"/>
</dbReference>
<name>A0A4C1SQY1_EUMVA</name>